<evidence type="ECO:0000256" key="1">
    <source>
        <dbReference type="ARBA" id="ARBA00001420"/>
    </source>
</evidence>
<keyword evidence="8 10" id="KW-0449">Lipoprotein</keyword>
<dbReference type="PROSITE" id="PS51257">
    <property type="entry name" value="PROKAR_LIPOPROTEIN"/>
    <property type="match status" value="1"/>
</dbReference>
<comment type="function">
    <text evidence="10">Murein-degrading enzyme. May play a role in recycling of muropeptides during cell elongation and/or cell division.</text>
</comment>
<evidence type="ECO:0000313" key="14">
    <source>
        <dbReference type="EMBL" id="SCC55146.1"/>
    </source>
</evidence>
<evidence type="ECO:0000259" key="13">
    <source>
        <dbReference type="Pfam" id="PF11873"/>
    </source>
</evidence>
<feature type="chain" id="PRO_5008884137" description="Membrane-bound lytic murein transglycosylase C" evidence="11">
    <location>
        <begin position="23"/>
        <end position="361"/>
    </location>
</feature>
<dbReference type="PROSITE" id="PS00922">
    <property type="entry name" value="TRANSGLYCOSYLASE"/>
    <property type="match status" value="1"/>
</dbReference>
<dbReference type="NCBIfam" id="NF008670">
    <property type="entry name" value="PRK11671.1"/>
    <property type="match status" value="1"/>
</dbReference>
<proteinExistence type="inferred from homology"/>
<dbReference type="HAMAP" id="MF_01616">
    <property type="entry name" value="MltC"/>
    <property type="match status" value="1"/>
</dbReference>
<comment type="catalytic activity">
    <reaction evidence="1 10">
        <text>Exolytic cleavage of the (1-&gt;4)-beta-glycosidic linkage between N-acetylmuramic acid (MurNAc) and N-acetylglucosamine (GlcNAc) residues in peptidoglycan, from either the reducing or the non-reducing ends of the peptidoglycan chains, with concomitant formation of a 1,6-anhydrobond in the MurNAc residue.</text>
        <dbReference type="EC" id="4.2.2.n1"/>
    </reaction>
</comment>
<dbReference type="Pfam" id="PF01464">
    <property type="entry name" value="SLT"/>
    <property type="match status" value="1"/>
</dbReference>
<evidence type="ECO:0000256" key="11">
    <source>
        <dbReference type="SAM" id="SignalP"/>
    </source>
</evidence>
<comment type="subcellular location">
    <subcellularLocation>
        <location evidence="10">Cell outer membrane</location>
        <topology evidence="10">Lipid-anchor</topology>
    </subcellularLocation>
</comment>
<gene>
    <name evidence="10" type="primary">mltC</name>
    <name evidence="14" type="ORF">GA0061070_103633</name>
</gene>
<dbReference type="GO" id="GO:0008933">
    <property type="term" value="F:peptidoglycan lytic transglycosylase activity"/>
    <property type="evidence" value="ECO:0007669"/>
    <property type="project" value="UniProtKB-UniRule"/>
</dbReference>
<organism evidence="14 15">
    <name type="scientific">Kosakonia oryziphila</name>
    <dbReference type="NCBI Taxonomy" id="1005667"/>
    <lineage>
        <taxon>Bacteria</taxon>
        <taxon>Pseudomonadati</taxon>
        <taxon>Pseudomonadota</taxon>
        <taxon>Gammaproteobacteria</taxon>
        <taxon>Enterobacterales</taxon>
        <taxon>Enterobacteriaceae</taxon>
        <taxon>Kosakonia</taxon>
    </lineage>
</organism>
<feature type="domain" description="Murein transglycosylase-C N-terminal" evidence="13">
    <location>
        <begin position="33"/>
        <end position="193"/>
    </location>
</feature>
<protein>
    <recommendedName>
        <fullName evidence="10">Membrane-bound lytic murein transglycosylase C</fullName>
        <ecNumber evidence="10">4.2.2.n1</ecNumber>
    </recommendedName>
    <alternativeName>
        <fullName evidence="10">Murein lyase C</fullName>
    </alternativeName>
</protein>
<evidence type="ECO:0000256" key="3">
    <source>
        <dbReference type="ARBA" id="ARBA00022729"/>
    </source>
</evidence>
<evidence type="ECO:0000256" key="4">
    <source>
        <dbReference type="ARBA" id="ARBA00023136"/>
    </source>
</evidence>
<dbReference type="GO" id="GO:0071555">
    <property type="term" value="P:cell wall organization"/>
    <property type="evidence" value="ECO:0007669"/>
    <property type="project" value="UniProtKB-KW"/>
</dbReference>
<dbReference type="GO" id="GO:0016798">
    <property type="term" value="F:hydrolase activity, acting on glycosyl bonds"/>
    <property type="evidence" value="ECO:0007669"/>
    <property type="project" value="InterPro"/>
</dbReference>
<dbReference type="FunFam" id="1.10.530.10:FF:000002">
    <property type="entry name" value="Membrane-bound lytic murein transglycosylase C"/>
    <property type="match status" value="1"/>
</dbReference>
<evidence type="ECO:0000256" key="9">
    <source>
        <dbReference type="ARBA" id="ARBA00023316"/>
    </source>
</evidence>
<comment type="similarity">
    <text evidence="2 10">Belongs to the transglycosylase Slt family.</text>
</comment>
<keyword evidence="15" id="KW-1185">Reference proteome</keyword>
<dbReference type="PANTHER" id="PTHR37423:SF2">
    <property type="entry name" value="MEMBRANE-BOUND LYTIC MUREIN TRANSGLYCOSYLASE C"/>
    <property type="match status" value="1"/>
</dbReference>
<dbReference type="GO" id="GO:0009279">
    <property type="term" value="C:cell outer membrane"/>
    <property type="evidence" value="ECO:0007669"/>
    <property type="project" value="UniProtKB-SubCell"/>
</dbReference>
<dbReference type="InterPro" id="IPR024570">
    <property type="entry name" value="Murein_transglycosylaseC_N"/>
</dbReference>
<evidence type="ECO:0000256" key="2">
    <source>
        <dbReference type="ARBA" id="ARBA00007734"/>
    </source>
</evidence>
<evidence type="ECO:0000256" key="7">
    <source>
        <dbReference type="ARBA" id="ARBA00023239"/>
    </source>
</evidence>
<evidence type="ECO:0000259" key="12">
    <source>
        <dbReference type="Pfam" id="PF01464"/>
    </source>
</evidence>
<dbReference type="InterPro" id="IPR023664">
    <property type="entry name" value="Murein_transglycosylaseC"/>
</dbReference>
<dbReference type="InterPro" id="IPR008258">
    <property type="entry name" value="Transglycosylase_SLT_dom_1"/>
</dbReference>
<evidence type="ECO:0000256" key="8">
    <source>
        <dbReference type="ARBA" id="ARBA00023288"/>
    </source>
</evidence>
<dbReference type="InterPro" id="IPR023346">
    <property type="entry name" value="Lysozyme-like_dom_sf"/>
</dbReference>
<dbReference type="EC" id="4.2.2.n1" evidence="10"/>
<dbReference type="Pfam" id="PF11873">
    <property type="entry name" value="Mltc_N"/>
    <property type="match status" value="1"/>
</dbReference>
<feature type="domain" description="Transglycosylase SLT" evidence="12">
    <location>
        <begin position="197"/>
        <end position="321"/>
    </location>
</feature>
<dbReference type="SUPFAM" id="SSF53955">
    <property type="entry name" value="Lysozyme-like"/>
    <property type="match status" value="1"/>
</dbReference>
<evidence type="ECO:0000256" key="5">
    <source>
        <dbReference type="ARBA" id="ARBA00023139"/>
    </source>
</evidence>
<evidence type="ECO:0000256" key="10">
    <source>
        <dbReference type="HAMAP-Rule" id="MF_01616"/>
    </source>
</evidence>
<reference evidence="15" key="1">
    <citation type="submission" date="2016-08" db="EMBL/GenBank/DDBJ databases">
        <authorList>
            <person name="Varghese N."/>
            <person name="Submissions Spin"/>
        </authorList>
    </citation>
    <scope>NUCLEOTIDE SEQUENCE [LARGE SCALE GENOMIC DNA]</scope>
    <source>
        <strain evidence="15">REICA_142</strain>
    </source>
</reference>
<sequence length="361" mass="40488">MMKKFLALVMIAPLLISCSSSNKSGEAYNEAWIKDTNGFDILMGQFAHNIENLWGFNEVLIAGPKDYVKYTDQYQTRSHINFDKGTITIETISGTDPAAHLRQAIIKTLMMGDDPGSIDLYSDTDDIPISKEPFLYGQVLDNNGEAIRWEWRAARFADYLLQTRLKNRSNGLRVIYSVTLNLVSNHLDKRAHKYIGMVRQASRKYGVDESLILAIMQTESSFNPYAVSRSDALGLMQVVQHSAGKDVFRAQGRSGTPDRSYLFDPQSNIDIGTAYLAMLNNVYLSGISNPTSRRYAVITAYNGGAGSVLRVFSSDKMQAANIINTMTPGDVYQTLATRHPSAESRRYLYKVNSAQKTWRRN</sequence>
<dbReference type="CDD" id="cd16893">
    <property type="entry name" value="LT_MltC_MltE"/>
    <property type="match status" value="1"/>
</dbReference>
<evidence type="ECO:0000313" key="15">
    <source>
        <dbReference type="Proteomes" id="UP000198515"/>
    </source>
</evidence>
<dbReference type="GO" id="GO:0000270">
    <property type="term" value="P:peptidoglycan metabolic process"/>
    <property type="evidence" value="ECO:0007669"/>
    <property type="project" value="InterPro"/>
</dbReference>
<keyword evidence="9 10" id="KW-0961">Cell wall biogenesis/degradation</keyword>
<feature type="signal peptide" evidence="11">
    <location>
        <begin position="1"/>
        <end position="22"/>
    </location>
</feature>
<dbReference type="GO" id="GO:0016998">
    <property type="term" value="P:cell wall macromolecule catabolic process"/>
    <property type="evidence" value="ECO:0007669"/>
    <property type="project" value="UniProtKB-UniRule"/>
</dbReference>
<dbReference type="EMBL" id="FMBC01000036">
    <property type="protein sequence ID" value="SCC55146.1"/>
    <property type="molecule type" value="Genomic_DNA"/>
</dbReference>
<keyword evidence="7 10" id="KW-0456">Lyase</keyword>
<dbReference type="AlphaFoldDB" id="A0A1C4FGY7"/>
<keyword evidence="4 10" id="KW-0472">Membrane</keyword>
<dbReference type="InterPro" id="IPR000189">
    <property type="entry name" value="Transglyc_AS"/>
</dbReference>
<accession>A0A1C4FGY7</accession>
<keyword evidence="3 10" id="KW-0732">Signal</keyword>
<name>A0A1C4FGY7_9ENTR</name>
<evidence type="ECO:0000256" key="6">
    <source>
        <dbReference type="ARBA" id="ARBA00023237"/>
    </source>
</evidence>
<dbReference type="PANTHER" id="PTHR37423">
    <property type="entry name" value="SOLUBLE LYTIC MUREIN TRANSGLYCOSYLASE-RELATED"/>
    <property type="match status" value="1"/>
</dbReference>
<dbReference type="Gene3D" id="1.10.530.10">
    <property type="match status" value="1"/>
</dbReference>
<dbReference type="Proteomes" id="UP000198515">
    <property type="component" value="Unassembled WGS sequence"/>
</dbReference>
<keyword evidence="6 10" id="KW-0998">Cell outer membrane</keyword>
<keyword evidence="5 10" id="KW-0564">Palmitate</keyword>